<reference evidence="3 4" key="1">
    <citation type="submission" date="2016-11" db="EMBL/GenBank/DDBJ databases">
        <authorList>
            <person name="Jaros S."/>
            <person name="Januszkiewicz K."/>
            <person name="Wedrychowicz H."/>
        </authorList>
    </citation>
    <scope>NUCLEOTIDE SEQUENCE [LARGE SCALE GENOMIC DNA]</scope>
    <source>
        <strain evidence="3 4">DSM 14809</strain>
    </source>
</reference>
<evidence type="ECO:0000256" key="1">
    <source>
        <dbReference type="SAM" id="Phobius"/>
    </source>
</evidence>
<keyword evidence="1" id="KW-0812">Transmembrane</keyword>
<accession>A0A1M6I1J7</accession>
<dbReference type="OrthoDB" id="291892at2"/>
<organism evidence="3 4">
    <name type="scientific">Pseudobutyrivibrio xylanivorans DSM 14809</name>
    <dbReference type="NCBI Taxonomy" id="1123012"/>
    <lineage>
        <taxon>Bacteria</taxon>
        <taxon>Bacillati</taxon>
        <taxon>Bacillota</taxon>
        <taxon>Clostridia</taxon>
        <taxon>Lachnospirales</taxon>
        <taxon>Lachnospiraceae</taxon>
        <taxon>Pseudobutyrivibrio</taxon>
    </lineage>
</organism>
<evidence type="ECO:0000313" key="3">
    <source>
        <dbReference type="EMBL" id="SHJ28362.1"/>
    </source>
</evidence>
<dbReference type="Proteomes" id="UP000184185">
    <property type="component" value="Unassembled WGS sequence"/>
</dbReference>
<proteinExistence type="predicted"/>
<gene>
    <name evidence="3" type="ORF">SAMN02745725_02181</name>
</gene>
<feature type="domain" description="VanZ-like" evidence="2">
    <location>
        <begin position="10"/>
        <end position="134"/>
    </location>
</feature>
<keyword evidence="4" id="KW-1185">Reference proteome</keyword>
<dbReference type="Pfam" id="PF04892">
    <property type="entry name" value="VanZ"/>
    <property type="match status" value="1"/>
</dbReference>
<feature type="transmembrane region" description="Helical" evidence="1">
    <location>
        <begin position="120"/>
        <end position="138"/>
    </location>
</feature>
<dbReference type="STRING" id="185007.SAMN02910350_01938"/>
<dbReference type="AlphaFoldDB" id="A0A1M6I1J7"/>
<feature type="transmembrane region" description="Helical" evidence="1">
    <location>
        <begin position="88"/>
        <end position="108"/>
    </location>
</feature>
<dbReference type="NCBIfam" id="NF037970">
    <property type="entry name" value="vanZ_1"/>
    <property type="match status" value="1"/>
</dbReference>
<protein>
    <submittedName>
        <fullName evidence="3">VanZ like family protein</fullName>
    </submittedName>
</protein>
<evidence type="ECO:0000313" key="4">
    <source>
        <dbReference type="Proteomes" id="UP000184185"/>
    </source>
</evidence>
<keyword evidence="1" id="KW-1133">Transmembrane helix</keyword>
<sequence length="145" mass="16202">MKKSKIILGILIVAWLGVIWGHSMQPAVVSDGESGKWLEVLSKIFPFLRGENGMYYVRKAAHFTEYAILGVLLALELSHFVKGWLRRFFEPLAFALSASFIDETIQLFVEGRSGQVSDMWIDTAGAALGILITLAIIGNRRGKRY</sequence>
<keyword evidence="1" id="KW-0472">Membrane</keyword>
<feature type="transmembrane region" description="Helical" evidence="1">
    <location>
        <begin position="63"/>
        <end position="81"/>
    </location>
</feature>
<dbReference type="RefSeq" id="WP_072917800.1">
    <property type="nucleotide sequence ID" value="NZ_FQYQ01000015.1"/>
</dbReference>
<evidence type="ECO:0000259" key="2">
    <source>
        <dbReference type="Pfam" id="PF04892"/>
    </source>
</evidence>
<name>A0A1M6I1J7_PSEXY</name>
<dbReference type="InterPro" id="IPR006976">
    <property type="entry name" value="VanZ-like"/>
</dbReference>
<dbReference type="EMBL" id="FQYQ01000015">
    <property type="protein sequence ID" value="SHJ28362.1"/>
    <property type="molecule type" value="Genomic_DNA"/>
</dbReference>